<reference evidence="2 3" key="1">
    <citation type="submission" date="2016-05" db="EMBL/GenBank/DDBJ databases">
        <title>Microbial consortia oxidize butane by reversing methanogenesis.</title>
        <authorList>
            <person name="Laso-Perez R."/>
            <person name="Richter M."/>
            <person name="Wegener G."/>
            <person name="Musat F."/>
        </authorList>
    </citation>
    <scope>NUCLEOTIDE SEQUENCE [LARGE SCALE GENOMIC DNA]</scope>
    <source>
        <strain evidence="2">BOX1</strain>
    </source>
</reference>
<comment type="caution">
    <text evidence="2">The sequence shown here is derived from an EMBL/GenBank/DDBJ whole genome shotgun (WGS) entry which is preliminary data.</text>
</comment>
<dbReference type="STRING" id="1839936.SBU_000881"/>
<dbReference type="Proteomes" id="UP000885863">
    <property type="component" value="Unassembled WGS sequence"/>
</dbReference>
<dbReference type="EMBL" id="DQZR01000100">
    <property type="protein sequence ID" value="HDM36097.1"/>
    <property type="molecule type" value="Genomic_DNA"/>
</dbReference>
<dbReference type="EMBL" id="LYOR01000003">
    <property type="protein sequence ID" value="OFV66339.1"/>
    <property type="molecule type" value="Genomic_DNA"/>
</dbReference>
<dbReference type="AlphaFoldDB" id="A0A1F2P4X1"/>
<name>A0A1F2P4X1_9EURY</name>
<keyword evidence="3" id="KW-1185">Reference proteome</keyword>
<reference evidence="1" key="2">
    <citation type="journal article" date="2020" name="mSystems">
        <title>Genome- and Community-Level Interaction Insights into Carbon Utilization and Element Cycling Functions of Hydrothermarchaeota in Hydrothermal Sediment.</title>
        <authorList>
            <person name="Zhou Z."/>
            <person name="Liu Y."/>
            <person name="Xu W."/>
            <person name="Pan J."/>
            <person name="Luo Z.H."/>
            <person name="Li M."/>
        </authorList>
    </citation>
    <scope>NUCLEOTIDE SEQUENCE [LARGE SCALE GENOMIC DNA]</scope>
    <source>
        <strain evidence="1">HyVt-185</strain>
    </source>
</reference>
<sequence>MIRQGFYRLMITYYNGWAEFESIYGDIDLVVRYLKRALKYAEKLKGVASTEYDKQVAEANIRKNRLILSLFEDKISLSEFKAGMMELERYPLAFARGREDIGTAKEAIEGTIHRIEYTYDRYDVRYPVYDMHRCGDR</sequence>
<evidence type="ECO:0000313" key="3">
    <source>
        <dbReference type="Proteomes" id="UP000185779"/>
    </source>
</evidence>
<evidence type="ECO:0000313" key="1">
    <source>
        <dbReference type="EMBL" id="HDM36097.1"/>
    </source>
</evidence>
<protein>
    <submittedName>
        <fullName evidence="2">Uncharacterized protein</fullName>
    </submittedName>
</protein>
<accession>A0A1F2P4X1</accession>
<gene>
    <name evidence="1" type="ORF">ENG09_02415</name>
    <name evidence="2" type="ORF">SBU_000881</name>
</gene>
<dbReference type="Proteomes" id="UP000185779">
    <property type="component" value="Unassembled WGS sequence"/>
</dbReference>
<evidence type="ECO:0000313" key="2">
    <source>
        <dbReference type="EMBL" id="OFV66339.1"/>
    </source>
</evidence>
<proteinExistence type="predicted"/>
<organism evidence="2 3">
    <name type="scientific">Candidatus Syntropharchaeum butanivorans</name>
    <dbReference type="NCBI Taxonomy" id="1839936"/>
    <lineage>
        <taxon>Archaea</taxon>
        <taxon>Methanobacteriati</taxon>
        <taxon>Methanobacteriota</taxon>
        <taxon>Stenosarchaea group</taxon>
        <taxon>Methanomicrobia</taxon>
        <taxon>Methanosarcinales</taxon>
        <taxon>ANME-2 cluster</taxon>
        <taxon>Candidatus Syntropharchaeum</taxon>
    </lineage>
</organism>